<proteinExistence type="predicted"/>
<feature type="region of interest" description="Disordered" evidence="1">
    <location>
        <begin position="212"/>
        <end position="235"/>
    </location>
</feature>
<dbReference type="Gramene" id="KOM43589">
    <property type="protein sequence ID" value="KOM43589"/>
    <property type="gene ID" value="LR48_Vigan05g119400"/>
</dbReference>
<sequence>MAGLVLAMVNSKNVTQRRGHRSSNLQGGSRNSPDEIRRGSAQTRSCRTGVTRPFLHRLSRPDMLGQDARLCGPCQTTCYTLNSGLRMIAELWRVMHSWWPLLLCKAIANGFHPTTLTSCLLRFTSPPPFLSSSFSFWVLKFPLSFITGVEELVHLWCGGGRSSSVEERGSAVVQVVLEVRVIEERVLEERVRRRAKLGEDLPFLLEDAFEAPDDDDDEEENADVHDIQEDVDGFRGGPRDGSLLTHYVQHVAYAISQGRIANEGINEYSPTRRGQRHVRGRCSTSN</sequence>
<name>A0A0L9UM25_PHAAN</name>
<dbReference type="EMBL" id="CM003375">
    <property type="protein sequence ID" value="KOM43589.1"/>
    <property type="molecule type" value="Genomic_DNA"/>
</dbReference>
<gene>
    <name evidence="2" type="ORF">LR48_Vigan05g119400</name>
</gene>
<feature type="compositionally biased region" description="Polar residues" evidence="1">
    <location>
        <begin position="22"/>
        <end position="31"/>
    </location>
</feature>
<protein>
    <submittedName>
        <fullName evidence="2">Uncharacterized protein</fullName>
    </submittedName>
</protein>
<feature type="region of interest" description="Disordered" evidence="1">
    <location>
        <begin position="13"/>
        <end position="44"/>
    </location>
</feature>
<accession>A0A0L9UM25</accession>
<evidence type="ECO:0000313" key="2">
    <source>
        <dbReference type="EMBL" id="KOM43589.1"/>
    </source>
</evidence>
<evidence type="ECO:0000313" key="3">
    <source>
        <dbReference type="Proteomes" id="UP000053144"/>
    </source>
</evidence>
<dbReference type="AlphaFoldDB" id="A0A0L9UM25"/>
<reference evidence="3" key="1">
    <citation type="journal article" date="2015" name="Proc. Natl. Acad. Sci. U.S.A.">
        <title>Genome sequencing of adzuki bean (Vigna angularis) provides insight into high starch and low fat accumulation and domestication.</title>
        <authorList>
            <person name="Yang K."/>
            <person name="Tian Z."/>
            <person name="Chen C."/>
            <person name="Luo L."/>
            <person name="Zhao B."/>
            <person name="Wang Z."/>
            <person name="Yu L."/>
            <person name="Li Y."/>
            <person name="Sun Y."/>
            <person name="Li W."/>
            <person name="Chen Y."/>
            <person name="Li Y."/>
            <person name="Zhang Y."/>
            <person name="Ai D."/>
            <person name="Zhao J."/>
            <person name="Shang C."/>
            <person name="Ma Y."/>
            <person name="Wu B."/>
            <person name="Wang M."/>
            <person name="Gao L."/>
            <person name="Sun D."/>
            <person name="Zhang P."/>
            <person name="Guo F."/>
            <person name="Wang W."/>
            <person name="Li Y."/>
            <person name="Wang J."/>
            <person name="Varshney R.K."/>
            <person name="Wang J."/>
            <person name="Ling H.Q."/>
            <person name="Wan P."/>
        </authorList>
    </citation>
    <scope>NUCLEOTIDE SEQUENCE</scope>
    <source>
        <strain evidence="3">cv. Jingnong 6</strain>
    </source>
</reference>
<organism evidence="2 3">
    <name type="scientific">Phaseolus angularis</name>
    <name type="common">Azuki bean</name>
    <name type="synonym">Vigna angularis</name>
    <dbReference type="NCBI Taxonomy" id="3914"/>
    <lineage>
        <taxon>Eukaryota</taxon>
        <taxon>Viridiplantae</taxon>
        <taxon>Streptophyta</taxon>
        <taxon>Embryophyta</taxon>
        <taxon>Tracheophyta</taxon>
        <taxon>Spermatophyta</taxon>
        <taxon>Magnoliopsida</taxon>
        <taxon>eudicotyledons</taxon>
        <taxon>Gunneridae</taxon>
        <taxon>Pentapetalae</taxon>
        <taxon>rosids</taxon>
        <taxon>fabids</taxon>
        <taxon>Fabales</taxon>
        <taxon>Fabaceae</taxon>
        <taxon>Papilionoideae</taxon>
        <taxon>50 kb inversion clade</taxon>
        <taxon>NPAAA clade</taxon>
        <taxon>indigoferoid/millettioid clade</taxon>
        <taxon>Phaseoleae</taxon>
        <taxon>Vigna</taxon>
    </lineage>
</organism>
<feature type="compositionally biased region" description="Acidic residues" evidence="1">
    <location>
        <begin position="212"/>
        <end position="221"/>
    </location>
</feature>
<evidence type="ECO:0000256" key="1">
    <source>
        <dbReference type="SAM" id="MobiDB-lite"/>
    </source>
</evidence>
<feature type="region of interest" description="Disordered" evidence="1">
    <location>
        <begin position="266"/>
        <end position="286"/>
    </location>
</feature>
<dbReference type="Proteomes" id="UP000053144">
    <property type="component" value="Chromosome 5"/>
</dbReference>